<dbReference type="AlphaFoldDB" id="A0A1M7ZPK7"/>
<reference evidence="1 2" key="1">
    <citation type="submission" date="2016-12" db="EMBL/GenBank/DDBJ databases">
        <authorList>
            <person name="Song W.-J."/>
            <person name="Kurnit D.M."/>
        </authorList>
    </citation>
    <scope>NUCLEOTIDE SEQUENCE [LARGE SCALE GENOMIC DNA]</scope>
    <source>
        <strain evidence="1 2">DSM 19599</strain>
    </source>
</reference>
<dbReference type="PANTHER" id="PTHR40697:SF2">
    <property type="entry name" value="ATP-NAD KINASE-RELATED"/>
    <property type="match status" value="1"/>
</dbReference>
<dbReference type="InterPro" id="IPR039065">
    <property type="entry name" value="AcoX-like"/>
</dbReference>
<dbReference type="PANTHER" id="PTHR40697">
    <property type="entry name" value="ACETOIN CATABOLISM PROTEIN X"/>
    <property type="match status" value="1"/>
</dbReference>
<dbReference type="GO" id="GO:0006741">
    <property type="term" value="P:NADP+ biosynthetic process"/>
    <property type="evidence" value="ECO:0007669"/>
    <property type="project" value="InterPro"/>
</dbReference>
<gene>
    <name evidence="1" type="ORF">SAMN02745172_03401</name>
</gene>
<sequence length="386" mass="38776">MIEPADAPPRRVGVVVNPLAGLGGAVGLKGSDGPGIVQEALARGARPGAGGRAAAALKMLAGTSATVVTAAGAMGADACRAAGLDATTVFTPTPGVTGAAETRAAVARFLDEGVDLILFAGGDGTARDIAAIVGTRVPLVGIPAGVKMYSGVFAVSPVHAGQLAARLLSGDPAAGRTREAEILDIDEDSLRRGRPATRLFGYGRVPLDGAIQPVKAAMPVSEDAETAALCRVLARAMQPDVLHIVGPGSTMQGLLAAMGIEGTLLGVDLVRDGTLVAADVGEADILAHLDARAGMGAMRAHARIHVGIIGGNGCLFGRGNQPISAQVLARIGPSNVTAVAPPSKLATIGPQGLFVDTGDPDVDRQFAGYLRIETAPGRSTVMRVRG</sequence>
<keyword evidence="2" id="KW-1185">Reference proteome</keyword>
<dbReference type="InterPro" id="IPR011386">
    <property type="entry name" value="Put_ATP-NAD_kin"/>
</dbReference>
<keyword evidence="1" id="KW-0418">Kinase</keyword>
<dbReference type="Pfam" id="PF20143">
    <property type="entry name" value="NAD_kinase_C"/>
    <property type="match status" value="1"/>
</dbReference>
<evidence type="ECO:0000313" key="1">
    <source>
        <dbReference type="EMBL" id="SHO66742.1"/>
    </source>
</evidence>
<dbReference type="GO" id="GO:0005524">
    <property type="term" value="F:ATP binding"/>
    <property type="evidence" value="ECO:0007669"/>
    <property type="project" value="UniProtKB-ARBA"/>
</dbReference>
<dbReference type="Proteomes" id="UP000186406">
    <property type="component" value="Unassembled WGS sequence"/>
</dbReference>
<keyword evidence="1" id="KW-0808">Transferase</keyword>
<dbReference type="STRING" id="1123029.SAMN02745172_03401"/>
<dbReference type="GO" id="GO:0051287">
    <property type="term" value="F:NAD binding"/>
    <property type="evidence" value="ECO:0007669"/>
    <property type="project" value="UniProtKB-ARBA"/>
</dbReference>
<dbReference type="GO" id="GO:0003951">
    <property type="term" value="F:NAD+ kinase activity"/>
    <property type="evidence" value="ECO:0007669"/>
    <property type="project" value="InterPro"/>
</dbReference>
<protein>
    <submittedName>
        <fullName evidence="1">Predicted polyphosphate-or ATP-dependent NAD kinase</fullName>
    </submittedName>
</protein>
<dbReference type="Gene3D" id="3.40.50.10330">
    <property type="entry name" value="Probable inorganic polyphosphate/atp-NAD kinase, domain 1"/>
    <property type="match status" value="1"/>
</dbReference>
<name>A0A1M7ZPK7_9HYPH</name>
<evidence type="ECO:0000313" key="2">
    <source>
        <dbReference type="Proteomes" id="UP000186406"/>
    </source>
</evidence>
<dbReference type="SUPFAM" id="SSF111331">
    <property type="entry name" value="NAD kinase/diacylglycerol kinase-like"/>
    <property type="match status" value="1"/>
</dbReference>
<dbReference type="InterPro" id="IPR002504">
    <property type="entry name" value="NADK"/>
</dbReference>
<dbReference type="Pfam" id="PF01513">
    <property type="entry name" value="NAD_kinase"/>
    <property type="match status" value="1"/>
</dbReference>
<dbReference type="EMBL" id="FRXO01000007">
    <property type="protein sequence ID" value="SHO66742.1"/>
    <property type="molecule type" value="Genomic_DNA"/>
</dbReference>
<dbReference type="InterPro" id="IPR016064">
    <property type="entry name" value="NAD/diacylglycerol_kinase_sf"/>
</dbReference>
<dbReference type="RefSeq" id="WP_073630880.1">
    <property type="nucleotide sequence ID" value="NZ_FRXO01000007.1"/>
</dbReference>
<dbReference type="InterPro" id="IPR017438">
    <property type="entry name" value="ATP-NAD_kinase_N"/>
</dbReference>
<proteinExistence type="predicted"/>
<dbReference type="OrthoDB" id="5511344at2"/>
<accession>A0A1M7ZPK7</accession>
<organism evidence="1 2">
    <name type="scientific">Pseudoxanthobacter soli DSM 19599</name>
    <dbReference type="NCBI Taxonomy" id="1123029"/>
    <lineage>
        <taxon>Bacteria</taxon>
        <taxon>Pseudomonadati</taxon>
        <taxon>Pseudomonadota</taxon>
        <taxon>Alphaproteobacteria</taxon>
        <taxon>Hyphomicrobiales</taxon>
        <taxon>Segnochrobactraceae</taxon>
        <taxon>Pseudoxanthobacter</taxon>
    </lineage>
</organism>
<dbReference type="PIRSF" id="PIRSF016907">
    <property type="entry name" value="Kin_ATP-NAD"/>
    <property type="match status" value="1"/>
</dbReference>